<dbReference type="Proteomes" id="UP000759298">
    <property type="component" value="Unassembled WGS sequence"/>
</dbReference>
<accession>A0ABS7PGC9</accession>
<keyword evidence="1" id="KW-0812">Transmembrane</keyword>
<gene>
    <name evidence="2" type="ORF">KYN89_13865</name>
</gene>
<protein>
    <submittedName>
        <fullName evidence="2">DUF2459 domain-containing protein</fullName>
    </submittedName>
</protein>
<keyword evidence="1" id="KW-0472">Membrane</keyword>
<dbReference type="EMBL" id="JAHWXP010000004">
    <property type="protein sequence ID" value="MBY8338132.1"/>
    <property type="molecule type" value="Genomic_DNA"/>
</dbReference>
<reference evidence="2 3" key="1">
    <citation type="submission" date="2021-07" db="EMBL/GenBank/DDBJ databases">
        <title>Alteriqipengyuania abyssalis NZ-12B nov, sp.nov isolated from deep sea sponge in pacific ocean.</title>
        <authorList>
            <person name="Tareen S."/>
            <person name="Wink J."/>
        </authorList>
    </citation>
    <scope>NUCLEOTIDE SEQUENCE [LARGE SCALE GENOMIC DNA]</scope>
    <source>
        <strain evidence="2 3">NZ-12B</strain>
    </source>
</reference>
<keyword evidence="3" id="KW-1185">Reference proteome</keyword>
<organism evidence="2 3">
    <name type="scientific">Alteriqipengyuania abyssalis</name>
    <dbReference type="NCBI Taxonomy" id="2860200"/>
    <lineage>
        <taxon>Bacteria</taxon>
        <taxon>Pseudomonadati</taxon>
        <taxon>Pseudomonadota</taxon>
        <taxon>Alphaproteobacteria</taxon>
        <taxon>Sphingomonadales</taxon>
        <taxon>Erythrobacteraceae</taxon>
        <taxon>Alteriqipengyuania</taxon>
    </lineage>
</organism>
<evidence type="ECO:0000313" key="3">
    <source>
        <dbReference type="Proteomes" id="UP000759298"/>
    </source>
</evidence>
<name>A0ABS7PGC9_9SPHN</name>
<comment type="caution">
    <text evidence="2">The sequence shown here is derived from an EMBL/GenBank/DDBJ whole genome shotgun (WGS) entry which is preliminary data.</text>
</comment>
<dbReference type="Pfam" id="PF09601">
    <property type="entry name" value="DUF2459"/>
    <property type="match status" value="1"/>
</dbReference>
<sequence>MPADARQMRAIRLLGWTLGSLIGAVALLIAGFFLAAWAGSSIPRNGGWSETETGIPIMVESNGVHTGIVMPIATPVKDWRETFPSTAQPMRSGMRPTHISVGWGDREVYRTVATWGDLKPATALRIATRGGPAVMRVATYYRPSEDTNHRWLILREQEYARLVARIEAGLPPIANPEDRISLTSFDPRARIYDAAGRYTPFYTCNQWVADALAAAGVEMGQWTPLAGGVMKWIPQGEAQP</sequence>
<evidence type="ECO:0000313" key="2">
    <source>
        <dbReference type="EMBL" id="MBY8338132.1"/>
    </source>
</evidence>
<proteinExistence type="predicted"/>
<feature type="transmembrane region" description="Helical" evidence="1">
    <location>
        <begin position="12"/>
        <end position="37"/>
    </location>
</feature>
<evidence type="ECO:0000256" key="1">
    <source>
        <dbReference type="SAM" id="Phobius"/>
    </source>
</evidence>
<dbReference type="InterPro" id="IPR011727">
    <property type="entry name" value="CHP02117"/>
</dbReference>
<keyword evidence="1" id="KW-1133">Transmembrane helix</keyword>